<keyword evidence="1" id="KW-0812">Transmembrane</keyword>
<feature type="transmembrane region" description="Helical" evidence="1">
    <location>
        <begin position="82"/>
        <end position="98"/>
    </location>
</feature>
<gene>
    <name evidence="2" type="ORF">pEA19081_p77</name>
</gene>
<feature type="transmembrane region" description="Helical" evidence="1">
    <location>
        <begin position="20"/>
        <end position="48"/>
    </location>
</feature>
<evidence type="ECO:0000313" key="2">
    <source>
        <dbReference type="EMBL" id="APB62573.1"/>
    </source>
</evidence>
<keyword evidence="1" id="KW-1133">Transmembrane helix</keyword>
<organism evidence="2">
    <name type="scientific">Enterococcus avium</name>
    <name type="common">Streptococcus avium</name>
    <dbReference type="NCBI Taxonomy" id="33945"/>
    <lineage>
        <taxon>Bacteria</taxon>
        <taxon>Bacillati</taxon>
        <taxon>Bacillota</taxon>
        <taxon>Bacilli</taxon>
        <taxon>Lactobacillales</taxon>
        <taxon>Enterococcaceae</taxon>
        <taxon>Enterococcus</taxon>
    </lineage>
</organism>
<dbReference type="RefSeq" id="WP_010724472.1">
    <property type="nucleotide sequence ID" value="NZ_KX976485.1"/>
</dbReference>
<dbReference type="AlphaFoldDB" id="A0A286Q5P3"/>
<evidence type="ECO:0000256" key="1">
    <source>
        <dbReference type="SAM" id="Phobius"/>
    </source>
</evidence>
<dbReference type="EMBL" id="KX976485">
    <property type="protein sequence ID" value="APB62573.1"/>
    <property type="molecule type" value="Genomic_DNA"/>
</dbReference>
<keyword evidence="2" id="KW-0614">Plasmid</keyword>
<geneLocation type="plasmid" evidence="2">
    <name>pEA19081</name>
</geneLocation>
<accession>A0A286Q5P3</accession>
<proteinExistence type="predicted"/>
<protein>
    <submittedName>
        <fullName evidence="2">Uncharacterized protein</fullName>
    </submittedName>
</protein>
<reference evidence="2" key="1">
    <citation type="journal article" date="2017" name="Front. Microbiol.">
        <title>Identification of Novel Conjugative Plasmids with Multiple Copies of fosB that Confer High-Level Fosfomycin Resistance to Vancomycin-Resistant Enterococci.</title>
        <authorList>
            <person name="Sun L."/>
            <person name="Zhang P."/>
            <person name="Qu T."/>
            <person name="Chen Y."/>
            <person name="Hua X."/>
            <person name="Shi K."/>
            <person name="Yu Y."/>
        </authorList>
    </citation>
    <scope>NUCLEOTIDE SEQUENCE</scope>
    <source>
        <strain evidence="2">19081</strain>
        <plasmid evidence="2">pEA19081</plasmid>
    </source>
</reference>
<name>A0A286Q5P3_ENTAV</name>
<sequence>MNRDQYSHKEDKYVWENILILAGIVLGTILLAYFIVIPNLFTFINWFVPNFWSIFGYIIILWIAYKILSFIWFPVYSILGKWSYLILLATLIYIFMQIA</sequence>
<keyword evidence="1" id="KW-0472">Membrane</keyword>
<feature type="transmembrane region" description="Helical" evidence="1">
    <location>
        <begin position="54"/>
        <end position="75"/>
    </location>
</feature>